<dbReference type="OrthoDB" id="167809at2759"/>
<dbReference type="Gene3D" id="3.40.50.850">
    <property type="entry name" value="Isochorismatase-like"/>
    <property type="match status" value="1"/>
</dbReference>
<dbReference type="Proteomes" id="UP000800092">
    <property type="component" value="Unassembled WGS sequence"/>
</dbReference>
<dbReference type="GO" id="GO:0016787">
    <property type="term" value="F:hydrolase activity"/>
    <property type="evidence" value="ECO:0007669"/>
    <property type="project" value="UniProtKB-KW"/>
</dbReference>
<dbReference type="PANTHER" id="PTHR43540">
    <property type="entry name" value="PEROXYUREIDOACRYLATE/UREIDOACRYLATE AMIDOHYDROLASE-RELATED"/>
    <property type="match status" value="1"/>
</dbReference>
<organism evidence="4 5">
    <name type="scientific">Viridothelium virens</name>
    <name type="common">Speckled blister lichen</name>
    <name type="synonym">Trypethelium virens</name>
    <dbReference type="NCBI Taxonomy" id="1048519"/>
    <lineage>
        <taxon>Eukaryota</taxon>
        <taxon>Fungi</taxon>
        <taxon>Dikarya</taxon>
        <taxon>Ascomycota</taxon>
        <taxon>Pezizomycotina</taxon>
        <taxon>Dothideomycetes</taxon>
        <taxon>Dothideomycetes incertae sedis</taxon>
        <taxon>Trypetheliales</taxon>
        <taxon>Trypetheliaceae</taxon>
        <taxon>Viridothelium</taxon>
    </lineage>
</organism>
<evidence type="ECO:0000256" key="2">
    <source>
        <dbReference type="ARBA" id="ARBA00022801"/>
    </source>
</evidence>
<name>A0A6A6HJ41_VIRVR</name>
<dbReference type="EMBL" id="ML991777">
    <property type="protein sequence ID" value="KAF2237981.1"/>
    <property type="molecule type" value="Genomic_DNA"/>
</dbReference>
<dbReference type="SUPFAM" id="SSF52499">
    <property type="entry name" value="Isochorismatase-like hydrolases"/>
    <property type="match status" value="1"/>
</dbReference>
<sequence>MAPGIVNTLEETVVKSKLVTSAEPGALSAEFVPFGGGDDQWLYNPDTKQFDLSRGSVKKLLIEADDGIRNHRGVLIDPEKTVLVVIDMQNYFIHPECCHHPGGLAAVEPTLKVIERCREDNIQVAFLNWGITEEDLRKMPPAVTRGWNRNLLSVRGYGWNVNLGSQLPGDQGRCLFKGTWNADIYDPLKAVMIDSDLRFDKARMSGLWSPELPFHRYLQESAKKTLLFTGVNTDQCLLGTLTDAYSWGWDCILISDCAATLTELNAHDVAIHNISTNLGFVSDSDAFVAAARVA</sequence>
<reference evidence="4" key="1">
    <citation type="journal article" date="2020" name="Stud. Mycol.">
        <title>101 Dothideomycetes genomes: a test case for predicting lifestyles and emergence of pathogens.</title>
        <authorList>
            <person name="Haridas S."/>
            <person name="Albert R."/>
            <person name="Binder M."/>
            <person name="Bloem J."/>
            <person name="Labutti K."/>
            <person name="Salamov A."/>
            <person name="Andreopoulos B."/>
            <person name="Baker S."/>
            <person name="Barry K."/>
            <person name="Bills G."/>
            <person name="Bluhm B."/>
            <person name="Cannon C."/>
            <person name="Castanera R."/>
            <person name="Culley D."/>
            <person name="Daum C."/>
            <person name="Ezra D."/>
            <person name="Gonzalez J."/>
            <person name="Henrissat B."/>
            <person name="Kuo A."/>
            <person name="Liang C."/>
            <person name="Lipzen A."/>
            <person name="Lutzoni F."/>
            <person name="Magnuson J."/>
            <person name="Mondo S."/>
            <person name="Nolan M."/>
            <person name="Ohm R."/>
            <person name="Pangilinan J."/>
            <person name="Park H.-J."/>
            <person name="Ramirez L."/>
            <person name="Alfaro M."/>
            <person name="Sun H."/>
            <person name="Tritt A."/>
            <person name="Yoshinaga Y."/>
            <person name="Zwiers L.-H."/>
            <person name="Turgeon B."/>
            <person name="Goodwin S."/>
            <person name="Spatafora J."/>
            <person name="Crous P."/>
            <person name="Grigoriev I."/>
        </authorList>
    </citation>
    <scope>NUCLEOTIDE SEQUENCE</scope>
    <source>
        <strain evidence="4">Tuck. ex Michener</strain>
    </source>
</reference>
<dbReference type="PANTHER" id="PTHR43540:SF9">
    <property type="entry name" value="FAMILY HYDROLASE, PUTATIVE (AFU_ORTHOLOGUE AFUA_2G08700)-RELATED"/>
    <property type="match status" value="1"/>
</dbReference>
<evidence type="ECO:0000313" key="4">
    <source>
        <dbReference type="EMBL" id="KAF2237981.1"/>
    </source>
</evidence>
<feature type="domain" description="Isochorismatase-like" evidence="3">
    <location>
        <begin position="81"/>
        <end position="285"/>
    </location>
</feature>
<evidence type="ECO:0000256" key="1">
    <source>
        <dbReference type="ARBA" id="ARBA00006336"/>
    </source>
</evidence>
<accession>A0A6A6HJ41</accession>
<comment type="similarity">
    <text evidence="1">Belongs to the isochorismatase family.</text>
</comment>
<dbReference type="InterPro" id="IPR000868">
    <property type="entry name" value="Isochorismatase-like_dom"/>
</dbReference>
<dbReference type="Pfam" id="PF00857">
    <property type="entry name" value="Isochorismatase"/>
    <property type="match status" value="1"/>
</dbReference>
<evidence type="ECO:0000259" key="3">
    <source>
        <dbReference type="Pfam" id="PF00857"/>
    </source>
</evidence>
<keyword evidence="2 4" id="KW-0378">Hydrolase</keyword>
<keyword evidence="5" id="KW-1185">Reference proteome</keyword>
<protein>
    <submittedName>
        <fullName evidence="4">Isochorismatase hydrolase</fullName>
    </submittedName>
</protein>
<gene>
    <name evidence="4" type="ORF">EV356DRAFT_508553</name>
</gene>
<proteinExistence type="inferred from homology"/>
<dbReference type="InterPro" id="IPR050272">
    <property type="entry name" value="Isochorismatase-like_hydrls"/>
</dbReference>
<dbReference type="CDD" id="cd00431">
    <property type="entry name" value="cysteine_hydrolases"/>
    <property type="match status" value="1"/>
</dbReference>
<dbReference type="AlphaFoldDB" id="A0A6A6HJ41"/>
<dbReference type="InterPro" id="IPR036380">
    <property type="entry name" value="Isochorismatase-like_sf"/>
</dbReference>
<evidence type="ECO:0000313" key="5">
    <source>
        <dbReference type="Proteomes" id="UP000800092"/>
    </source>
</evidence>